<keyword evidence="2" id="KW-0812">Transmembrane</keyword>
<dbReference type="SUPFAM" id="SSF52200">
    <property type="entry name" value="Toll/Interleukin receptor TIR domain"/>
    <property type="match status" value="1"/>
</dbReference>
<dbReference type="Proteomes" id="UP000500953">
    <property type="component" value="Chromosome"/>
</dbReference>
<keyword evidence="2" id="KW-1133">Transmembrane helix</keyword>
<dbReference type="Gene3D" id="2.130.10.10">
    <property type="entry name" value="YVTN repeat-like/Quinoprotein amine dehydrogenase"/>
    <property type="match status" value="2"/>
</dbReference>
<evidence type="ECO:0000313" key="4">
    <source>
        <dbReference type="EMBL" id="QIS18968.1"/>
    </source>
</evidence>
<sequence>MCPRHRRNRELTSDPGDFYPQDIDIFLSYSHSADKTLAPALQRGLAHLAKRWYEPRALEVFRDGTDLSAAHDLTAEIEDALRRSRFFVLLASPEAAASRWVAQEIAYWQRYREPATFLIALTGGTVAWGRGDFDWHATTALPRSLSGYFAREPLWADLSFAHTKEQQSLRNREFRSQVASLAAPARGKSKEQLDSEDTRRQRRFRQASGAAVTALILLVVAVLILNQVAGARKVRADKETRTAAARLMASTAGKIQSTDVRSALLLAVAAYRTDPTRENLAALLRVNLTSPSLVRYLTTDSPVTALESSADGQNIVAGLSDGRVVRWAPGRPTAEEQLMTLPSAVSMLSVSADGKTVAASEGSRVMVWRNGSHEVTLSVPAGQRTDIVAVSPSGNTVIVHGRPAVTTCTLSNSCIGSSEIYDASSRESIATHDDSWDEGGLVSTSNIVITSDDEVLLFARGDWSRLEIHEWKTEDGRTGKLFSGALQSVGDPAGDGGSFGASSFGVTGKGGPLPVWRIGGPQNGDAPERVADIPQPESASAPVLNMTGTTAAGLYRSGGIYVVPVAPTGTHSAAVELGGAAVESTKLLRFLGASGRRLISAAGNQITLWDLDQVDRLATTFPLSMSRPCRACPAPSIALSPDGGTALISGELTGSDNRDSVFVQHLHTPDEKPQIITDLSGIPLWRTDGRVVMVTPSGTVARSPLPSNLTAIAALGDRGVEAARIGADPAVLTVVDAKGSIYLQDVNSGKITEKIPGPQDLAPGDQTLQGAAIDVTGHLVATVYNKTVRVFDITTRQEVGQPISGDEMTNLMFAGPHLVVRRKTDLEVWKPDGSAKEQTIGSDEPYTPYWAVPLATDNSGTTLAHVDSRGAVIIVDRADALTLATIPSADTSTDIETGVAISADGRYLITASDGGAFGTNGKIVERDLSPDALIKTACALAGHDLTAAEWQQLLNTSRPPEATCP</sequence>
<feature type="domain" description="TIR" evidence="3">
    <location>
        <begin position="22"/>
        <end position="165"/>
    </location>
</feature>
<evidence type="ECO:0000259" key="3">
    <source>
        <dbReference type="SMART" id="SM00255"/>
    </source>
</evidence>
<feature type="transmembrane region" description="Helical" evidence="2">
    <location>
        <begin position="207"/>
        <end position="225"/>
    </location>
</feature>
<evidence type="ECO:0000256" key="1">
    <source>
        <dbReference type="SAM" id="MobiDB-lite"/>
    </source>
</evidence>
<dbReference type="SUPFAM" id="SSF82171">
    <property type="entry name" value="DPP6 N-terminal domain-like"/>
    <property type="match status" value="1"/>
</dbReference>
<feature type="region of interest" description="Disordered" evidence="1">
    <location>
        <begin position="181"/>
        <end position="201"/>
    </location>
</feature>
<dbReference type="SUPFAM" id="SSF50978">
    <property type="entry name" value="WD40 repeat-like"/>
    <property type="match status" value="1"/>
</dbReference>
<protein>
    <submittedName>
        <fullName evidence="4">TIR domain-containing protein</fullName>
    </submittedName>
</protein>
<proteinExistence type="predicted"/>
<dbReference type="SMART" id="SM00255">
    <property type="entry name" value="TIR"/>
    <property type="match status" value="1"/>
</dbReference>
<dbReference type="GO" id="GO:0007165">
    <property type="term" value="P:signal transduction"/>
    <property type="evidence" value="ECO:0007669"/>
    <property type="project" value="InterPro"/>
</dbReference>
<name>A0A6G9Z0D9_9NOCA</name>
<accession>A0A6G9Z0D9</accession>
<dbReference type="SMART" id="SM00320">
    <property type="entry name" value="WD40"/>
    <property type="match status" value="3"/>
</dbReference>
<dbReference type="InterPro" id="IPR036322">
    <property type="entry name" value="WD40_repeat_dom_sf"/>
</dbReference>
<dbReference type="AlphaFoldDB" id="A0A6G9Z0D9"/>
<keyword evidence="2" id="KW-0472">Membrane</keyword>
<gene>
    <name evidence="4" type="ORF">F6W96_12325</name>
</gene>
<organism evidence="4 5">
    <name type="scientific">Nocardia terpenica</name>
    <dbReference type="NCBI Taxonomy" id="455432"/>
    <lineage>
        <taxon>Bacteria</taxon>
        <taxon>Bacillati</taxon>
        <taxon>Actinomycetota</taxon>
        <taxon>Actinomycetes</taxon>
        <taxon>Mycobacteriales</taxon>
        <taxon>Nocardiaceae</taxon>
        <taxon>Nocardia</taxon>
    </lineage>
</organism>
<dbReference type="InterPro" id="IPR001680">
    <property type="entry name" value="WD40_rpt"/>
</dbReference>
<dbReference type="RefSeq" id="WP_167486280.1">
    <property type="nucleotide sequence ID" value="NZ_CP046173.1"/>
</dbReference>
<evidence type="ECO:0000313" key="5">
    <source>
        <dbReference type="Proteomes" id="UP000500953"/>
    </source>
</evidence>
<evidence type="ECO:0000256" key="2">
    <source>
        <dbReference type="SAM" id="Phobius"/>
    </source>
</evidence>
<dbReference type="EMBL" id="CP046173">
    <property type="protein sequence ID" value="QIS18968.1"/>
    <property type="molecule type" value="Genomic_DNA"/>
</dbReference>
<feature type="compositionally biased region" description="Basic and acidic residues" evidence="1">
    <location>
        <begin position="188"/>
        <end position="199"/>
    </location>
</feature>
<dbReference type="InterPro" id="IPR015943">
    <property type="entry name" value="WD40/YVTN_repeat-like_dom_sf"/>
</dbReference>
<dbReference type="Gene3D" id="3.40.50.10140">
    <property type="entry name" value="Toll/interleukin-1 receptor homology (TIR) domain"/>
    <property type="match status" value="1"/>
</dbReference>
<dbReference type="Pfam" id="PF13676">
    <property type="entry name" value="TIR_2"/>
    <property type="match status" value="1"/>
</dbReference>
<dbReference type="InterPro" id="IPR035897">
    <property type="entry name" value="Toll_tir_struct_dom_sf"/>
</dbReference>
<dbReference type="InterPro" id="IPR000157">
    <property type="entry name" value="TIR_dom"/>
</dbReference>
<reference evidence="4 5" key="1">
    <citation type="journal article" date="2019" name="ACS Chem. Biol.">
        <title>Identification and Mobilization of a Cryptic Antibiotic Biosynthesis Gene Locus from a Human-Pathogenic Nocardia Isolate.</title>
        <authorList>
            <person name="Herisse M."/>
            <person name="Ishida K."/>
            <person name="Porter J.L."/>
            <person name="Howden B."/>
            <person name="Hertweck C."/>
            <person name="Stinear T.P."/>
            <person name="Pidot S.J."/>
        </authorList>
    </citation>
    <scope>NUCLEOTIDE SEQUENCE [LARGE SCALE GENOMIC DNA]</scope>
    <source>
        <strain evidence="4 5">AUSMDU00012715</strain>
    </source>
</reference>